<comment type="caution">
    <text evidence="1">The sequence shown here is derived from an EMBL/GenBank/DDBJ whole genome shotgun (WGS) entry which is preliminary data.</text>
</comment>
<evidence type="ECO:0000313" key="2">
    <source>
        <dbReference type="Proteomes" id="UP000260812"/>
    </source>
</evidence>
<protein>
    <submittedName>
        <fullName evidence="1">Uncharacterized protein</fullName>
    </submittedName>
</protein>
<proteinExistence type="predicted"/>
<name>A0A3E3HWP3_9FIRM</name>
<dbReference type="GeneID" id="97990104"/>
<dbReference type="EMBL" id="QVLV01000028">
    <property type="protein sequence ID" value="RGE56258.1"/>
    <property type="molecule type" value="Genomic_DNA"/>
</dbReference>
<sequence length="294" mass="34046">MSKIIRNDVLNWLLEDENPEVKYRTMIELLDMPKDKSEVKKAYNSLLNSGTVSLVMDKFKLNKKWEDVTALIALAEFGLTRSDISTDDYIERIIKSMDLKYMKCSKILLLRNLVSLGYYEHEWVKKQIFLTFSGIREDGTFRCLDKGKKTNDSKLPDMGCYRQTTTYLLLAAELKKIGVVLPQFEQLTNFYINNCVVFHPNNPEKLIIEEMAGTYYPFDHVKLGLQMIMYGLSVLGVANHPNCDKAWALLDSKKNSYGKYVLDKSHPYFDVGKVGEPNKWITLYVLLAEKYRTL</sequence>
<organism evidence="1 2">
    <name type="scientific">Eisenbergiella massiliensis</name>
    <dbReference type="NCBI Taxonomy" id="1720294"/>
    <lineage>
        <taxon>Bacteria</taxon>
        <taxon>Bacillati</taxon>
        <taxon>Bacillota</taxon>
        <taxon>Clostridia</taxon>
        <taxon>Lachnospirales</taxon>
        <taxon>Lachnospiraceae</taxon>
        <taxon>Eisenbergiella</taxon>
    </lineage>
</organism>
<dbReference type="AlphaFoldDB" id="A0A3E3HWP3"/>
<keyword evidence="2" id="KW-1185">Reference proteome</keyword>
<dbReference type="RefSeq" id="WP_117545676.1">
    <property type="nucleotide sequence ID" value="NZ_JBKVLI010000011.1"/>
</dbReference>
<reference evidence="1" key="1">
    <citation type="submission" date="2018-08" db="EMBL/GenBank/DDBJ databases">
        <title>A genome reference for cultivated species of the human gut microbiota.</title>
        <authorList>
            <person name="Zou Y."/>
            <person name="Xue W."/>
            <person name="Luo G."/>
        </authorList>
    </citation>
    <scope>NUCLEOTIDE SEQUENCE [LARGE SCALE GENOMIC DNA]</scope>
    <source>
        <strain evidence="1">TF05-5AC</strain>
    </source>
</reference>
<evidence type="ECO:0000313" key="1">
    <source>
        <dbReference type="EMBL" id="RGE56258.1"/>
    </source>
</evidence>
<dbReference type="Proteomes" id="UP000260812">
    <property type="component" value="Unassembled WGS sequence"/>
</dbReference>
<accession>A0A3E3HWP3</accession>
<gene>
    <name evidence="1" type="ORF">DXC51_25430</name>
</gene>